<dbReference type="RefSeq" id="WP_345467094.1">
    <property type="nucleotide sequence ID" value="NZ_BAABHF010000024.1"/>
</dbReference>
<sequence>MQIGMLGPFEVRADDGDPADVPGARLRGLLVALALRPGHVVPKATLVDWIWGEHPPADATNALQRLVSRLRKALPEGSVEGRTDGYRLTVEPDAVDAVRFERLLGRARDGEDPGRVRLLREALALWRGAAMQDVGLPDSAAFDAAVTRLEGLRLTAMEDRFDAEVGLGHGAELVTELTDLVAAHPVRERLAAALMRALAAAGRDTDALLVYQRTREALADALGVDPSPELSALHVALLRGELGRREETRNTNLRAELTSFVGKGDDVAAVRELIAEHRLTTLIGPGGAGKTRLATETARTLLADLPDGAWLVELAAVGADSDTGGGPEGQGGGKSDAGGPEGQGSGENVAQATLAALRLRDALLGEAPDAEPTNRVIAAVRERAMLLILDNCEHVIESAATFAHRVLGECRRLRILATSREPLGITGEALWRVAPLALPAGDAGPGEIESAPAIRLLRDRAGAVRKDLATDVRTSSTLARVCRALDGMPLAIELAAARLRTMSLDQLADRLDDRFRLLTGGSRTALPRHRTLRAVIDWSWELLTDAERMVLRRLSVFSGGASLEAAERVCASTGGGPEGQGGGKNVAGGPEGQGGGKDTAVEAGQVLELLTALTEKSLVVTETEGAPRYRMLGTIKEYAEQRLAEAGEADLARRAHLAYFTEFAEIAEPRLRRAEQLEWLATLEAEHDNIGAAMRGALAAGEADGAMRLAAAAGWYWWLGGHKAEGNELILAAISLPGDVADEIRAVVYALATGFMTSGRESDQYQAEEWIHEVHEIDQRVRIRHPAVGLVAALERLLRAPDAYLSAWEPLLAAEDPWARALARLQLGKMRIMLGDGDRDADASLEAALTEFRALGDRWGISLALTELADRIAVRGEFAGACEHYEQAITVVTEAGAIEDVVRMWSRQAQLYWLSGDEESSAAAMAEAQRSAERVAWPGALTELALSKAGLARWRGDAEQARRQLDVATAMLGDAVERASVRAMAHDLLGYLAADLGEAREHRVAAFQAVSEVGSSALMIAQVLVGIADLALRQEQYEQAARLLAASTGVRGLPDRSHPDAARIEQVARRRLGEVRFTEATREGARASWRELVAVTLAC</sequence>
<feature type="domain" description="OmpR/PhoB-type" evidence="5">
    <location>
        <begin position="1"/>
        <end position="99"/>
    </location>
</feature>
<gene>
    <name evidence="6" type="ORF">GCM10023191_046400</name>
</gene>
<dbReference type="SMART" id="SM00862">
    <property type="entry name" value="Trans_reg_C"/>
    <property type="match status" value="1"/>
</dbReference>
<evidence type="ECO:0000259" key="5">
    <source>
        <dbReference type="PROSITE" id="PS51755"/>
    </source>
</evidence>
<dbReference type="SUPFAM" id="SSF48452">
    <property type="entry name" value="TPR-like"/>
    <property type="match status" value="2"/>
</dbReference>
<evidence type="ECO:0000256" key="3">
    <source>
        <dbReference type="PROSITE-ProRule" id="PRU01091"/>
    </source>
</evidence>
<keyword evidence="2 3" id="KW-0238">DNA-binding</keyword>
<keyword evidence="7" id="KW-1185">Reference proteome</keyword>
<dbReference type="Gene3D" id="1.10.10.10">
    <property type="entry name" value="Winged helix-like DNA-binding domain superfamily/Winged helix DNA-binding domain"/>
    <property type="match status" value="1"/>
</dbReference>
<proteinExistence type="inferred from homology"/>
<dbReference type="PANTHER" id="PTHR47691">
    <property type="entry name" value="REGULATOR-RELATED"/>
    <property type="match status" value="1"/>
</dbReference>
<dbReference type="Proteomes" id="UP001500503">
    <property type="component" value="Unassembled WGS sequence"/>
</dbReference>
<accession>A0ABP8QAK9</accession>
<dbReference type="InterPro" id="IPR001867">
    <property type="entry name" value="OmpR/PhoB-type_DNA-bd"/>
</dbReference>
<feature type="compositionally biased region" description="Gly residues" evidence="4">
    <location>
        <begin position="573"/>
        <end position="597"/>
    </location>
</feature>
<dbReference type="Pfam" id="PF00486">
    <property type="entry name" value="Trans_reg_C"/>
    <property type="match status" value="1"/>
</dbReference>
<dbReference type="SUPFAM" id="SSF46894">
    <property type="entry name" value="C-terminal effector domain of the bipartite response regulators"/>
    <property type="match status" value="1"/>
</dbReference>
<organism evidence="6 7">
    <name type="scientific">Actinoallomurus oryzae</name>
    <dbReference type="NCBI Taxonomy" id="502180"/>
    <lineage>
        <taxon>Bacteria</taxon>
        <taxon>Bacillati</taxon>
        <taxon>Actinomycetota</taxon>
        <taxon>Actinomycetes</taxon>
        <taxon>Streptosporangiales</taxon>
        <taxon>Thermomonosporaceae</taxon>
        <taxon>Actinoallomurus</taxon>
    </lineage>
</organism>
<dbReference type="InterPro" id="IPR027417">
    <property type="entry name" value="P-loop_NTPase"/>
</dbReference>
<dbReference type="InterPro" id="IPR016032">
    <property type="entry name" value="Sig_transdc_resp-reg_C-effctor"/>
</dbReference>
<evidence type="ECO:0000313" key="7">
    <source>
        <dbReference type="Proteomes" id="UP001500503"/>
    </source>
</evidence>
<dbReference type="CDD" id="cd15831">
    <property type="entry name" value="BTAD"/>
    <property type="match status" value="1"/>
</dbReference>
<name>A0ABP8QAK9_9ACTN</name>
<evidence type="ECO:0000313" key="6">
    <source>
        <dbReference type="EMBL" id="GAA4499453.1"/>
    </source>
</evidence>
<dbReference type="SMART" id="SM01043">
    <property type="entry name" value="BTAD"/>
    <property type="match status" value="1"/>
</dbReference>
<dbReference type="EMBL" id="BAABHF010000024">
    <property type="protein sequence ID" value="GAA4499453.1"/>
    <property type="molecule type" value="Genomic_DNA"/>
</dbReference>
<dbReference type="InterPro" id="IPR036388">
    <property type="entry name" value="WH-like_DNA-bd_sf"/>
</dbReference>
<feature type="compositionally biased region" description="Gly residues" evidence="4">
    <location>
        <begin position="323"/>
        <end position="345"/>
    </location>
</feature>
<dbReference type="InterPro" id="IPR005158">
    <property type="entry name" value="BTAD"/>
</dbReference>
<feature type="region of interest" description="Disordered" evidence="4">
    <location>
        <begin position="571"/>
        <end position="598"/>
    </location>
</feature>
<dbReference type="InterPro" id="IPR011990">
    <property type="entry name" value="TPR-like_helical_dom_sf"/>
</dbReference>
<evidence type="ECO:0000256" key="4">
    <source>
        <dbReference type="SAM" id="MobiDB-lite"/>
    </source>
</evidence>
<dbReference type="Pfam" id="PF03704">
    <property type="entry name" value="BTAD"/>
    <property type="match status" value="1"/>
</dbReference>
<dbReference type="PANTHER" id="PTHR47691:SF3">
    <property type="entry name" value="HTH-TYPE TRANSCRIPTIONAL REGULATOR RV0890C-RELATED"/>
    <property type="match status" value="1"/>
</dbReference>
<reference evidence="7" key="1">
    <citation type="journal article" date="2019" name="Int. J. Syst. Evol. Microbiol.">
        <title>The Global Catalogue of Microorganisms (GCM) 10K type strain sequencing project: providing services to taxonomists for standard genome sequencing and annotation.</title>
        <authorList>
            <consortium name="The Broad Institute Genomics Platform"/>
            <consortium name="The Broad Institute Genome Sequencing Center for Infectious Disease"/>
            <person name="Wu L."/>
            <person name="Ma J."/>
        </authorList>
    </citation>
    <scope>NUCLEOTIDE SEQUENCE [LARGE SCALE GENOMIC DNA]</scope>
    <source>
        <strain evidence="7">JCM 17933</strain>
    </source>
</reference>
<dbReference type="Gene3D" id="1.25.40.10">
    <property type="entry name" value="Tetratricopeptide repeat domain"/>
    <property type="match status" value="2"/>
</dbReference>
<evidence type="ECO:0000256" key="2">
    <source>
        <dbReference type="ARBA" id="ARBA00023125"/>
    </source>
</evidence>
<dbReference type="PROSITE" id="PS51755">
    <property type="entry name" value="OMPR_PHOB"/>
    <property type="match status" value="1"/>
</dbReference>
<feature type="region of interest" description="Disordered" evidence="4">
    <location>
        <begin position="320"/>
        <end position="347"/>
    </location>
</feature>
<comment type="caution">
    <text evidence="6">The sequence shown here is derived from an EMBL/GenBank/DDBJ whole genome shotgun (WGS) entry which is preliminary data.</text>
</comment>
<protein>
    <submittedName>
        <fullName evidence="6">BTAD domain-containing putative transcriptional regulator</fullName>
    </submittedName>
</protein>
<evidence type="ECO:0000256" key="1">
    <source>
        <dbReference type="ARBA" id="ARBA00005820"/>
    </source>
</evidence>
<comment type="similarity">
    <text evidence="1">Belongs to the AfsR/DnrI/RedD regulatory family.</text>
</comment>
<feature type="DNA-binding region" description="OmpR/PhoB-type" evidence="3">
    <location>
        <begin position="1"/>
        <end position="99"/>
    </location>
</feature>
<dbReference type="SUPFAM" id="SSF52540">
    <property type="entry name" value="P-loop containing nucleoside triphosphate hydrolases"/>
    <property type="match status" value="2"/>
</dbReference>